<dbReference type="OrthoDB" id="205623at2759"/>
<dbReference type="Gene3D" id="3.40.50.300">
    <property type="entry name" value="P-loop containing nucleotide triphosphate hydrolases"/>
    <property type="match status" value="1"/>
</dbReference>
<evidence type="ECO:0000313" key="4">
    <source>
        <dbReference type="EMBL" id="GFQ80513.1"/>
    </source>
</evidence>
<evidence type="ECO:0000256" key="1">
    <source>
        <dbReference type="ARBA" id="ARBA00005771"/>
    </source>
</evidence>
<dbReference type="GO" id="GO:0008146">
    <property type="term" value="F:sulfotransferase activity"/>
    <property type="evidence" value="ECO:0007669"/>
    <property type="project" value="InterPro"/>
</dbReference>
<keyword evidence="5" id="KW-1185">Reference proteome</keyword>
<gene>
    <name evidence="4" type="primary">SULT3A1</name>
    <name evidence="4" type="ORF">TNCT_326311</name>
</gene>
<dbReference type="InterPro" id="IPR027417">
    <property type="entry name" value="P-loop_NTPase"/>
</dbReference>
<organism evidence="4 5">
    <name type="scientific">Trichonephila clavata</name>
    <name type="common">Joro spider</name>
    <name type="synonym">Nephila clavata</name>
    <dbReference type="NCBI Taxonomy" id="2740835"/>
    <lineage>
        <taxon>Eukaryota</taxon>
        <taxon>Metazoa</taxon>
        <taxon>Ecdysozoa</taxon>
        <taxon>Arthropoda</taxon>
        <taxon>Chelicerata</taxon>
        <taxon>Arachnida</taxon>
        <taxon>Araneae</taxon>
        <taxon>Araneomorphae</taxon>
        <taxon>Entelegynae</taxon>
        <taxon>Araneoidea</taxon>
        <taxon>Nephilidae</taxon>
        <taxon>Trichonephila</taxon>
    </lineage>
</organism>
<proteinExistence type="inferred from homology"/>
<feature type="domain" description="Sulfotransferase" evidence="3">
    <location>
        <begin position="280"/>
        <end position="324"/>
    </location>
</feature>
<name>A0A8X6FHS4_TRICU</name>
<dbReference type="EMBL" id="BMAO01012303">
    <property type="protein sequence ID" value="GFQ80513.1"/>
    <property type="molecule type" value="Genomic_DNA"/>
</dbReference>
<dbReference type="Pfam" id="PF00685">
    <property type="entry name" value="Sulfotransfer_1"/>
    <property type="match status" value="2"/>
</dbReference>
<dbReference type="SUPFAM" id="SSF52540">
    <property type="entry name" value="P-loop containing nucleoside triphosphate hydrolases"/>
    <property type="match status" value="1"/>
</dbReference>
<evidence type="ECO:0000256" key="2">
    <source>
        <dbReference type="ARBA" id="ARBA00022679"/>
    </source>
</evidence>
<comment type="caution">
    <text evidence="4">The sequence shown here is derived from an EMBL/GenBank/DDBJ whole genome shotgun (WGS) entry which is preliminary data.</text>
</comment>
<comment type="similarity">
    <text evidence="1">Belongs to the sulfotransferase 1 family.</text>
</comment>
<feature type="domain" description="Sulfotransferase" evidence="3">
    <location>
        <begin position="49"/>
        <end position="250"/>
    </location>
</feature>
<dbReference type="Proteomes" id="UP000887116">
    <property type="component" value="Unassembled WGS sequence"/>
</dbReference>
<protein>
    <submittedName>
        <fullName evidence="4">Amine sulfotransferase</fullName>
    </submittedName>
</protein>
<dbReference type="InterPro" id="IPR000863">
    <property type="entry name" value="Sulfotransferase_dom"/>
</dbReference>
<reference evidence="4" key="1">
    <citation type="submission" date="2020-07" db="EMBL/GenBank/DDBJ databases">
        <title>Multicomponent nature underlies the extraordinary mechanical properties of spider dragline silk.</title>
        <authorList>
            <person name="Kono N."/>
            <person name="Nakamura H."/>
            <person name="Mori M."/>
            <person name="Yoshida Y."/>
            <person name="Ohtoshi R."/>
            <person name="Malay A.D."/>
            <person name="Moran D.A.P."/>
            <person name="Tomita M."/>
            <person name="Numata K."/>
            <person name="Arakawa K."/>
        </authorList>
    </citation>
    <scope>NUCLEOTIDE SEQUENCE</scope>
</reference>
<dbReference type="AlphaFoldDB" id="A0A8X6FHS4"/>
<evidence type="ECO:0000259" key="3">
    <source>
        <dbReference type="Pfam" id="PF00685"/>
    </source>
</evidence>
<sequence>MASQNRMETPQEEEPSSEPFFSHYVNGFQIPMFPLENFQSALEYKPIPGDVFIVTYPKCGTTWAQQILVLIFSQGVPPESRKEFNDATPFMDARGAKSVEDMPRPNAIKTHLPFRLIPWSDQAKYIYVARNPKDCCVSYFHHMRNIPHRGFEGDFDEFFELFMDGKMHYEDYFEHLMEWYKHRNDPNVLFLTYEQMHEDTEATVLKMASFIDDVKYAEPLRTDKEKLKSVIKFSSFKSMKEAAEKRVEEVLSMTEEEILNSDIPKGERMSILRIRERSDVAKAKSNSHIMQNMRKGIVGDWRNYFSEDQCQRMDEKFAEITKDTELENLWKNYMQFYF</sequence>
<evidence type="ECO:0000313" key="5">
    <source>
        <dbReference type="Proteomes" id="UP000887116"/>
    </source>
</evidence>
<dbReference type="PANTHER" id="PTHR11783">
    <property type="entry name" value="SULFOTRANSFERASE SULT"/>
    <property type="match status" value="1"/>
</dbReference>
<accession>A0A8X6FHS4</accession>
<keyword evidence="2" id="KW-0808">Transferase</keyword>